<organism evidence="4 5">
    <name type="scientific">Furfurilactobacillus curtus</name>
    <dbReference type="NCBI Taxonomy" id="1746200"/>
    <lineage>
        <taxon>Bacteria</taxon>
        <taxon>Bacillati</taxon>
        <taxon>Bacillota</taxon>
        <taxon>Bacilli</taxon>
        <taxon>Lactobacillales</taxon>
        <taxon>Lactobacillaceae</taxon>
        <taxon>Furfurilactobacillus</taxon>
    </lineage>
</organism>
<evidence type="ECO:0000313" key="4">
    <source>
        <dbReference type="EMBL" id="GKT05808.1"/>
    </source>
</evidence>
<keyword evidence="2 4" id="KW-0067">ATP-binding</keyword>
<dbReference type="InterPro" id="IPR003439">
    <property type="entry name" value="ABC_transporter-like_ATP-bd"/>
</dbReference>
<dbReference type="NCBIfam" id="NF000355">
    <property type="entry name" value="ribo_prot_ABC_F"/>
    <property type="match status" value="1"/>
</dbReference>
<reference evidence="4 5" key="1">
    <citation type="submission" date="2022-03" db="EMBL/GenBank/DDBJ databases">
        <title>Draft genome sequence of Furfurilactobacillus curtus JCM 31185.</title>
        <authorList>
            <person name="Suzuki S."/>
            <person name="Endo A."/>
            <person name="Kajikawa A."/>
        </authorList>
    </citation>
    <scope>NUCLEOTIDE SEQUENCE [LARGE SCALE GENOMIC DNA]</scope>
    <source>
        <strain evidence="4 5">JCM 31185</strain>
    </source>
</reference>
<dbReference type="InterPro" id="IPR027417">
    <property type="entry name" value="P-loop_NTPase"/>
</dbReference>
<dbReference type="GO" id="GO:0005524">
    <property type="term" value="F:ATP binding"/>
    <property type="evidence" value="ECO:0007669"/>
    <property type="project" value="UniProtKB-KW"/>
</dbReference>
<proteinExistence type="predicted"/>
<sequence length="496" mass="55137">MFILQATKLQISRQRKLLNIDQLVINPGDRIGLIGANGVGKTTLLEVLTGTLVPRAGHVDRRVTPTIVTQLHEISAQSGGEQVKQALIAAFREQPAFLALDEPSANLDQTNQQWLITHLARYSGTLLIISHDRHLLNAITTTTWSVADQQLTSFSGNYDAFQTTQMAQRQHQQATYQVQQRKQRRLAEAAQRREQKAAHVVKPNRHQHSKNELKNLKSVLRNNQGKLSKTASRLQKRAQLEPVQKPKHTPTVTLHVQQFASLGRHTPLTLEHFTLSAAKHQLSADLNLTVKTGEHVGIVGPNQIGKTTLLRSILTNNKRGITVNPAVKFGHFAQNMSRLNLTKSVWTNAVANSEQPRVTCQTVLAQFGFTTSQLNQRAGQLSGGQRVKLALVTVLLSDANVLLLDEPTNFLDLPTLTALENFLANYPGTILFVSHDYEFVEHVATRKYKLSAEGLTVQPVADQTVKSKPTANQTLLDEFRHELSIIEPDTSNHSIK</sequence>
<comment type="caution">
    <text evidence="4">The sequence shown here is derived from an EMBL/GenBank/DDBJ whole genome shotgun (WGS) entry which is preliminary data.</text>
</comment>
<dbReference type="InterPro" id="IPR003593">
    <property type="entry name" value="AAA+_ATPase"/>
</dbReference>
<dbReference type="InterPro" id="IPR017871">
    <property type="entry name" value="ABC_transporter-like_CS"/>
</dbReference>
<dbReference type="RefSeq" id="WP_407883355.1">
    <property type="nucleotide sequence ID" value="NZ_BQXO01000002.1"/>
</dbReference>
<dbReference type="Proteomes" id="UP001628078">
    <property type="component" value="Unassembled WGS sequence"/>
</dbReference>
<dbReference type="SUPFAM" id="SSF52540">
    <property type="entry name" value="P-loop containing nucleoside triphosphate hydrolases"/>
    <property type="match status" value="2"/>
</dbReference>
<dbReference type="SMART" id="SM00382">
    <property type="entry name" value="AAA"/>
    <property type="match status" value="2"/>
</dbReference>
<protein>
    <submittedName>
        <fullName evidence="4">ABC transporter ATP-binding protein</fullName>
    </submittedName>
</protein>
<dbReference type="Pfam" id="PF00005">
    <property type="entry name" value="ABC_tran"/>
    <property type="match status" value="2"/>
</dbReference>
<dbReference type="PANTHER" id="PTHR42855:SF2">
    <property type="entry name" value="DRUG RESISTANCE ABC TRANSPORTER,ATP-BINDING PROTEIN"/>
    <property type="match status" value="1"/>
</dbReference>
<dbReference type="CDD" id="cd03221">
    <property type="entry name" value="ABCF_EF-3"/>
    <property type="match status" value="2"/>
</dbReference>
<evidence type="ECO:0000256" key="2">
    <source>
        <dbReference type="ARBA" id="ARBA00022840"/>
    </source>
</evidence>
<dbReference type="EMBL" id="BQXO01000002">
    <property type="protein sequence ID" value="GKT05808.1"/>
    <property type="molecule type" value="Genomic_DNA"/>
</dbReference>
<dbReference type="Gene3D" id="3.40.50.300">
    <property type="entry name" value="P-loop containing nucleotide triphosphate hydrolases"/>
    <property type="match status" value="3"/>
</dbReference>
<name>A0ABQ5JMS2_9LACO</name>
<keyword evidence="5" id="KW-1185">Reference proteome</keyword>
<dbReference type="PANTHER" id="PTHR42855">
    <property type="entry name" value="ABC TRANSPORTER ATP-BINDING SUBUNIT"/>
    <property type="match status" value="1"/>
</dbReference>
<evidence type="ECO:0000313" key="5">
    <source>
        <dbReference type="Proteomes" id="UP001628078"/>
    </source>
</evidence>
<dbReference type="InterPro" id="IPR051309">
    <property type="entry name" value="ABCF_ATPase"/>
</dbReference>
<evidence type="ECO:0000256" key="1">
    <source>
        <dbReference type="ARBA" id="ARBA00022741"/>
    </source>
</evidence>
<keyword evidence="1" id="KW-0547">Nucleotide-binding</keyword>
<dbReference type="PROSITE" id="PS50893">
    <property type="entry name" value="ABC_TRANSPORTER_2"/>
    <property type="match status" value="1"/>
</dbReference>
<evidence type="ECO:0000259" key="3">
    <source>
        <dbReference type="PROSITE" id="PS50893"/>
    </source>
</evidence>
<gene>
    <name evidence="4" type="ORF">JCM31185_10960</name>
</gene>
<feature type="domain" description="ABC transporter" evidence="3">
    <location>
        <begin position="268"/>
        <end position="477"/>
    </location>
</feature>
<accession>A0ABQ5JMS2</accession>
<dbReference type="PROSITE" id="PS00211">
    <property type="entry name" value="ABC_TRANSPORTER_1"/>
    <property type="match status" value="1"/>
</dbReference>